<organism evidence="6 7">
    <name type="scientific">Penicillium angulare</name>
    <dbReference type="NCBI Taxonomy" id="116970"/>
    <lineage>
        <taxon>Eukaryota</taxon>
        <taxon>Fungi</taxon>
        <taxon>Dikarya</taxon>
        <taxon>Ascomycota</taxon>
        <taxon>Pezizomycotina</taxon>
        <taxon>Eurotiomycetes</taxon>
        <taxon>Eurotiomycetidae</taxon>
        <taxon>Eurotiales</taxon>
        <taxon>Aspergillaceae</taxon>
        <taxon>Penicillium</taxon>
    </lineage>
</organism>
<dbReference type="AlphaFoldDB" id="A0A9W9G8E8"/>
<dbReference type="InterPro" id="IPR053157">
    <property type="entry name" value="Sterol_Uptake_Regulator"/>
</dbReference>
<dbReference type="SMART" id="SM00066">
    <property type="entry name" value="GAL4"/>
    <property type="match status" value="1"/>
</dbReference>
<sequence>MDTKKLALRKRKGHRKSRSGCRNCKLRRVKCDETQPACRNCTGQFVTCNYDATPTSSRASSSTDIRIDDLSFSIPETKLANDALVTDLNQMISSQYPQTWTSNQFRALGRHDIDRLSRWHTRTVFTLGPHHMSMCYQLTVSKNATQYPYLLHATLAMAALQDGSSQLLTGATCSANSRQQYHYHSQCAAALFNDRLSKPAFKAADRNAIWTTACLLGNMTSFLIESYDPETSWPLSSSSPSPFDWLDMHRGMAILFKICAPDQPGGLFHSLLQDPTYTILRDKWIVDNRDGIEGIPWQFVTLCGLTSSSNSENSPYHASVRSLAQIWNMESTPHTAFRFLTFISLMSPEMKTLLVQKDARAMLILAYWYSKMFHVHYWLHQRAVVGCAAICIYLKRYYSSDYLMMDMLQYLLSKLREFDTGMPALKELTDVLSPVPSILANDSEAEENLSPSHWDPWLFSEGPNAILEMLDSENCQISLVE</sequence>
<dbReference type="InterPro" id="IPR001138">
    <property type="entry name" value="Zn2Cys6_DnaBD"/>
</dbReference>
<feature type="domain" description="Zn(2)-C6 fungal-type" evidence="5">
    <location>
        <begin position="20"/>
        <end position="50"/>
    </location>
</feature>
<dbReference type="CDD" id="cd00067">
    <property type="entry name" value="GAL4"/>
    <property type="match status" value="1"/>
</dbReference>
<dbReference type="PANTHER" id="PTHR47784">
    <property type="entry name" value="STEROL UPTAKE CONTROL PROTEIN 2"/>
    <property type="match status" value="1"/>
</dbReference>
<dbReference type="OrthoDB" id="3031538at2759"/>
<dbReference type="PROSITE" id="PS50048">
    <property type="entry name" value="ZN2_CY6_FUNGAL_2"/>
    <property type="match status" value="1"/>
</dbReference>
<reference evidence="6" key="2">
    <citation type="journal article" date="2023" name="IMA Fungus">
        <title>Comparative genomic study of the Penicillium genus elucidates a diverse pangenome and 15 lateral gene transfer events.</title>
        <authorList>
            <person name="Petersen C."/>
            <person name="Sorensen T."/>
            <person name="Nielsen M.R."/>
            <person name="Sondergaard T.E."/>
            <person name="Sorensen J.L."/>
            <person name="Fitzpatrick D.A."/>
            <person name="Frisvad J.C."/>
            <person name="Nielsen K.L."/>
        </authorList>
    </citation>
    <scope>NUCLEOTIDE SEQUENCE</scope>
    <source>
        <strain evidence="6">IBT 30069</strain>
    </source>
</reference>
<reference evidence="6" key="1">
    <citation type="submission" date="2022-11" db="EMBL/GenBank/DDBJ databases">
        <authorList>
            <person name="Petersen C."/>
        </authorList>
    </citation>
    <scope>NUCLEOTIDE SEQUENCE</scope>
    <source>
        <strain evidence="6">IBT 30069</strain>
    </source>
</reference>
<name>A0A9W9G8E8_9EURO</name>
<keyword evidence="2" id="KW-0238">DNA-binding</keyword>
<dbReference type="Pfam" id="PF00172">
    <property type="entry name" value="Zn_clus"/>
    <property type="match status" value="1"/>
</dbReference>
<dbReference type="SUPFAM" id="SSF57701">
    <property type="entry name" value="Zn2/Cys6 DNA-binding domain"/>
    <property type="match status" value="1"/>
</dbReference>
<keyword evidence="4" id="KW-0539">Nucleus</keyword>
<evidence type="ECO:0000256" key="1">
    <source>
        <dbReference type="ARBA" id="ARBA00023015"/>
    </source>
</evidence>
<dbReference type="EMBL" id="JAPQKH010000002">
    <property type="protein sequence ID" value="KAJ5114011.1"/>
    <property type="molecule type" value="Genomic_DNA"/>
</dbReference>
<protein>
    <recommendedName>
        <fullName evidence="5">Zn(2)-C6 fungal-type domain-containing protein</fullName>
    </recommendedName>
</protein>
<accession>A0A9W9G8E8</accession>
<dbReference type="PANTHER" id="PTHR47784:SF9">
    <property type="entry name" value="ZN(II)2CYS6 TRANSCRIPTION FACTOR (EUROFUNG)"/>
    <property type="match status" value="1"/>
</dbReference>
<dbReference type="GO" id="GO:0001228">
    <property type="term" value="F:DNA-binding transcription activator activity, RNA polymerase II-specific"/>
    <property type="evidence" value="ECO:0007669"/>
    <property type="project" value="TreeGrafter"/>
</dbReference>
<evidence type="ECO:0000256" key="3">
    <source>
        <dbReference type="ARBA" id="ARBA00023163"/>
    </source>
</evidence>
<evidence type="ECO:0000256" key="4">
    <source>
        <dbReference type="ARBA" id="ARBA00023242"/>
    </source>
</evidence>
<dbReference type="GO" id="GO:0003677">
    <property type="term" value="F:DNA binding"/>
    <property type="evidence" value="ECO:0007669"/>
    <property type="project" value="UniProtKB-KW"/>
</dbReference>
<keyword evidence="7" id="KW-1185">Reference proteome</keyword>
<gene>
    <name evidence="6" type="ORF">N7456_002545</name>
</gene>
<dbReference type="Gene3D" id="4.10.240.10">
    <property type="entry name" value="Zn(2)-C6 fungal-type DNA-binding domain"/>
    <property type="match status" value="1"/>
</dbReference>
<keyword evidence="1" id="KW-0805">Transcription regulation</keyword>
<evidence type="ECO:0000259" key="5">
    <source>
        <dbReference type="PROSITE" id="PS50048"/>
    </source>
</evidence>
<dbReference type="GO" id="GO:0008270">
    <property type="term" value="F:zinc ion binding"/>
    <property type="evidence" value="ECO:0007669"/>
    <property type="project" value="InterPro"/>
</dbReference>
<dbReference type="Proteomes" id="UP001149165">
    <property type="component" value="Unassembled WGS sequence"/>
</dbReference>
<keyword evidence="3" id="KW-0804">Transcription</keyword>
<evidence type="ECO:0000256" key="2">
    <source>
        <dbReference type="ARBA" id="ARBA00023125"/>
    </source>
</evidence>
<dbReference type="PROSITE" id="PS00463">
    <property type="entry name" value="ZN2_CY6_FUNGAL_1"/>
    <property type="match status" value="1"/>
</dbReference>
<proteinExistence type="predicted"/>
<evidence type="ECO:0000313" key="6">
    <source>
        <dbReference type="EMBL" id="KAJ5114011.1"/>
    </source>
</evidence>
<evidence type="ECO:0000313" key="7">
    <source>
        <dbReference type="Proteomes" id="UP001149165"/>
    </source>
</evidence>
<dbReference type="InterPro" id="IPR036864">
    <property type="entry name" value="Zn2-C6_fun-type_DNA-bd_sf"/>
</dbReference>
<comment type="caution">
    <text evidence="6">The sequence shown here is derived from an EMBL/GenBank/DDBJ whole genome shotgun (WGS) entry which is preliminary data.</text>
</comment>